<dbReference type="PROSITE" id="PS50928">
    <property type="entry name" value="ABC_TM1"/>
    <property type="match status" value="1"/>
</dbReference>
<feature type="transmembrane region" description="Helical" evidence="7">
    <location>
        <begin position="210"/>
        <end position="236"/>
    </location>
</feature>
<sequence length="286" mass="29572">MSLAAEAGRDVHAAVRATRRRRRLDTAATTVAAGWLIVLAVLTLVSIATPLLDPYFQDFTSAKLEPSLAHPFGTDGNGRDVFARTVAGAQNSLVVAVITLVVGAVGGTLIGVAAGYFRGALDNVIGFLIDAVLAIPALLLIITIVSFRGPSITSIGTTIGLLMIPAFARVTRSIALTVRERDYVKAAVLIDTPTPRILVKAVLPAVAPALVSYAFTAMTAAIVAEGSLSFLGYGLAAPAPSWGGIIAEGRADLATAPWITLAPALALAATVMAITTIGERAKERYS</sequence>
<evidence type="ECO:0000256" key="6">
    <source>
        <dbReference type="ARBA" id="ARBA00023136"/>
    </source>
</evidence>
<reference evidence="10" key="1">
    <citation type="submission" date="2016-10" db="EMBL/GenBank/DDBJ databases">
        <authorList>
            <person name="Varghese N."/>
        </authorList>
    </citation>
    <scope>NUCLEOTIDE SEQUENCE [LARGE SCALE GENOMIC DNA]</scope>
    <source>
        <strain evidence="10">DSM 24868</strain>
    </source>
</reference>
<dbReference type="OrthoDB" id="6637947at2"/>
<dbReference type="eggNOG" id="COG1173">
    <property type="taxonomic scope" value="Bacteria"/>
</dbReference>
<feature type="domain" description="ABC transmembrane type-1" evidence="8">
    <location>
        <begin position="89"/>
        <end position="278"/>
    </location>
</feature>
<feature type="transmembrane region" description="Helical" evidence="7">
    <location>
        <begin position="151"/>
        <end position="171"/>
    </location>
</feature>
<dbReference type="Pfam" id="PF00528">
    <property type="entry name" value="BPD_transp_1"/>
    <property type="match status" value="1"/>
</dbReference>
<comment type="subcellular location">
    <subcellularLocation>
        <location evidence="1 7">Cell membrane</location>
        <topology evidence="1 7">Multi-pass membrane protein</topology>
    </subcellularLocation>
</comment>
<feature type="transmembrane region" description="Helical" evidence="7">
    <location>
        <begin position="93"/>
        <end position="117"/>
    </location>
</feature>
<gene>
    <name evidence="9" type="ORF">SAMN05421637_2778</name>
</gene>
<keyword evidence="2 7" id="KW-0813">Transport</keyword>
<evidence type="ECO:0000256" key="7">
    <source>
        <dbReference type="RuleBase" id="RU363032"/>
    </source>
</evidence>
<organism evidence="9 10">
    <name type="scientific">Demequina mangrovi</name>
    <dbReference type="NCBI Taxonomy" id="1043493"/>
    <lineage>
        <taxon>Bacteria</taxon>
        <taxon>Bacillati</taxon>
        <taxon>Actinomycetota</taxon>
        <taxon>Actinomycetes</taxon>
        <taxon>Micrococcales</taxon>
        <taxon>Demequinaceae</taxon>
        <taxon>Demequina</taxon>
    </lineage>
</organism>
<evidence type="ECO:0000256" key="5">
    <source>
        <dbReference type="ARBA" id="ARBA00022989"/>
    </source>
</evidence>
<protein>
    <submittedName>
        <fullName evidence="9">Peptide/nickel transport system permease protein</fullName>
    </submittedName>
</protein>
<evidence type="ECO:0000256" key="4">
    <source>
        <dbReference type="ARBA" id="ARBA00022692"/>
    </source>
</evidence>
<keyword evidence="3" id="KW-1003">Cell membrane</keyword>
<evidence type="ECO:0000313" key="10">
    <source>
        <dbReference type="Proteomes" id="UP000183315"/>
    </source>
</evidence>
<dbReference type="RefSeq" id="WP_052406128.1">
    <property type="nucleotide sequence ID" value="NZ_BBLU01000020.1"/>
</dbReference>
<dbReference type="Gene3D" id="1.10.3720.10">
    <property type="entry name" value="MetI-like"/>
    <property type="match status" value="1"/>
</dbReference>
<dbReference type="PANTHER" id="PTHR43386:SF1">
    <property type="entry name" value="D,D-DIPEPTIDE TRANSPORT SYSTEM PERMEASE PROTEIN DDPC-RELATED"/>
    <property type="match status" value="1"/>
</dbReference>
<evidence type="ECO:0000259" key="8">
    <source>
        <dbReference type="PROSITE" id="PS50928"/>
    </source>
</evidence>
<keyword evidence="10" id="KW-1185">Reference proteome</keyword>
<accession>A0A1H7BAA2</accession>
<evidence type="ECO:0000256" key="2">
    <source>
        <dbReference type="ARBA" id="ARBA00022448"/>
    </source>
</evidence>
<keyword evidence="6 7" id="KW-0472">Membrane</keyword>
<dbReference type="InterPro" id="IPR000515">
    <property type="entry name" value="MetI-like"/>
</dbReference>
<dbReference type="Proteomes" id="UP000183315">
    <property type="component" value="Unassembled WGS sequence"/>
</dbReference>
<dbReference type="InterPro" id="IPR050366">
    <property type="entry name" value="BP-dependent_transpt_permease"/>
</dbReference>
<feature type="transmembrane region" description="Helical" evidence="7">
    <location>
        <begin position="124"/>
        <end position="145"/>
    </location>
</feature>
<proteinExistence type="inferred from homology"/>
<dbReference type="InterPro" id="IPR035906">
    <property type="entry name" value="MetI-like_sf"/>
</dbReference>
<name>A0A1H7BAA2_9MICO</name>
<dbReference type="STRING" id="1043493.SAMN05421637_2778"/>
<dbReference type="CDD" id="cd06261">
    <property type="entry name" value="TM_PBP2"/>
    <property type="match status" value="1"/>
</dbReference>
<dbReference type="PANTHER" id="PTHR43386">
    <property type="entry name" value="OLIGOPEPTIDE TRANSPORT SYSTEM PERMEASE PROTEIN APPC"/>
    <property type="match status" value="1"/>
</dbReference>
<keyword evidence="5 7" id="KW-1133">Transmembrane helix</keyword>
<evidence type="ECO:0000313" key="9">
    <source>
        <dbReference type="EMBL" id="SEJ71260.1"/>
    </source>
</evidence>
<comment type="similarity">
    <text evidence="7">Belongs to the binding-protein-dependent transport system permease family.</text>
</comment>
<dbReference type="EMBL" id="FNZI01000010">
    <property type="protein sequence ID" value="SEJ71260.1"/>
    <property type="molecule type" value="Genomic_DNA"/>
</dbReference>
<dbReference type="SUPFAM" id="SSF161098">
    <property type="entry name" value="MetI-like"/>
    <property type="match status" value="1"/>
</dbReference>
<keyword evidence="4 7" id="KW-0812">Transmembrane</keyword>
<evidence type="ECO:0000256" key="1">
    <source>
        <dbReference type="ARBA" id="ARBA00004651"/>
    </source>
</evidence>
<feature type="transmembrane region" description="Helical" evidence="7">
    <location>
        <begin position="26"/>
        <end position="48"/>
    </location>
</feature>
<feature type="transmembrane region" description="Helical" evidence="7">
    <location>
        <begin position="256"/>
        <end position="277"/>
    </location>
</feature>
<evidence type="ECO:0000256" key="3">
    <source>
        <dbReference type="ARBA" id="ARBA00022475"/>
    </source>
</evidence>
<dbReference type="GO" id="GO:0005886">
    <property type="term" value="C:plasma membrane"/>
    <property type="evidence" value="ECO:0007669"/>
    <property type="project" value="UniProtKB-SubCell"/>
</dbReference>
<dbReference type="GO" id="GO:0055085">
    <property type="term" value="P:transmembrane transport"/>
    <property type="evidence" value="ECO:0007669"/>
    <property type="project" value="InterPro"/>
</dbReference>
<dbReference type="AlphaFoldDB" id="A0A1H7BAA2"/>